<gene>
    <name evidence="2" type="ORF">HNY73_021264</name>
</gene>
<dbReference type="AlphaFoldDB" id="A0A8T0E9L1"/>
<keyword evidence="3" id="KW-1185">Reference proteome</keyword>
<feature type="compositionally biased region" description="Basic residues" evidence="1">
    <location>
        <begin position="15"/>
        <end position="25"/>
    </location>
</feature>
<feature type="compositionally biased region" description="Basic and acidic residues" evidence="1">
    <location>
        <begin position="43"/>
        <end position="53"/>
    </location>
</feature>
<comment type="caution">
    <text evidence="2">The sequence shown here is derived from an EMBL/GenBank/DDBJ whole genome shotgun (WGS) entry which is preliminary data.</text>
</comment>
<sequence length="176" mass="19494">MGKRQATEKLLIGRRTPKKTRHQSVKSKTSSRLIQITSSSESESERETPHPPERSISIHQKNVIRDLLPLYKIEHEIRIQTCAICEQLPKNFMGGRTSPSFSEGRKGLDLDTVTIATHEALDARSICLAIVCTSIPPMHTGGSQKVASFGPRHGPGRSLLFRMSLTGTPLDTDRTP</sequence>
<reference evidence="2" key="2">
    <citation type="submission" date="2020-06" db="EMBL/GenBank/DDBJ databases">
        <authorList>
            <person name="Sheffer M."/>
        </authorList>
    </citation>
    <scope>NUCLEOTIDE SEQUENCE</scope>
</reference>
<proteinExistence type="predicted"/>
<name>A0A8T0E9L1_ARGBR</name>
<organism evidence="2 3">
    <name type="scientific">Argiope bruennichi</name>
    <name type="common">Wasp spider</name>
    <name type="synonym">Aranea bruennichi</name>
    <dbReference type="NCBI Taxonomy" id="94029"/>
    <lineage>
        <taxon>Eukaryota</taxon>
        <taxon>Metazoa</taxon>
        <taxon>Ecdysozoa</taxon>
        <taxon>Arthropoda</taxon>
        <taxon>Chelicerata</taxon>
        <taxon>Arachnida</taxon>
        <taxon>Araneae</taxon>
        <taxon>Araneomorphae</taxon>
        <taxon>Entelegynae</taxon>
        <taxon>Araneoidea</taxon>
        <taxon>Araneidae</taxon>
        <taxon>Argiope</taxon>
    </lineage>
</organism>
<evidence type="ECO:0000313" key="3">
    <source>
        <dbReference type="Proteomes" id="UP000807504"/>
    </source>
</evidence>
<evidence type="ECO:0000313" key="2">
    <source>
        <dbReference type="EMBL" id="KAF8768443.1"/>
    </source>
</evidence>
<protein>
    <submittedName>
        <fullName evidence="2">Uncharacterized protein</fullName>
    </submittedName>
</protein>
<accession>A0A8T0E9L1</accession>
<dbReference type="Proteomes" id="UP000807504">
    <property type="component" value="Unassembled WGS sequence"/>
</dbReference>
<reference evidence="2" key="1">
    <citation type="journal article" date="2020" name="bioRxiv">
        <title>Chromosome-level reference genome of the European wasp spider Argiope bruennichi: a resource for studies on range expansion and evolutionary adaptation.</title>
        <authorList>
            <person name="Sheffer M.M."/>
            <person name="Hoppe A."/>
            <person name="Krehenwinkel H."/>
            <person name="Uhl G."/>
            <person name="Kuss A.W."/>
            <person name="Jensen L."/>
            <person name="Jensen C."/>
            <person name="Gillespie R.G."/>
            <person name="Hoff K.J."/>
            <person name="Prost S."/>
        </authorList>
    </citation>
    <scope>NUCLEOTIDE SEQUENCE</scope>
</reference>
<dbReference type="EMBL" id="JABXBU010002230">
    <property type="protein sequence ID" value="KAF8768443.1"/>
    <property type="molecule type" value="Genomic_DNA"/>
</dbReference>
<feature type="compositionally biased region" description="Polar residues" evidence="1">
    <location>
        <begin position="26"/>
        <end position="36"/>
    </location>
</feature>
<evidence type="ECO:0000256" key="1">
    <source>
        <dbReference type="SAM" id="MobiDB-lite"/>
    </source>
</evidence>
<feature type="region of interest" description="Disordered" evidence="1">
    <location>
        <begin position="1"/>
        <end position="56"/>
    </location>
</feature>